<dbReference type="EMBL" id="JAUUCC010000033">
    <property type="protein sequence ID" value="MEE2051655.1"/>
    <property type="molecule type" value="Genomic_DNA"/>
</dbReference>
<comment type="caution">
    <text evidence="1">The sequence shown here is derived from an EMBL/GenBank/DDBJ whole genome shotgun (WGS) entry which is preliminary data.</text>
</comment>
<evidence type="ECO:0000313" key="2">
    <source>
        <dbReference type="Proteomes" id="UP001348641"/>
    </source>
</evidence>
<dbReference type="Proteomes" id="UP001348641">
    <property type="component" value="Unassembled WGS sequence"/>
</dbReference>
<proteinExistence type="predicted"/>
<evidence type="ECO:0000313" key="1">
    <source>
        <dbReference type="EMBL" id="MEE2051655.1"/>
    </source>
</evidence>
<reference evidence="1 2" key="1">
    <citation type="submission" date="2023-07" db="EMBL/GenBank/DDBJ databases">
        <authorList>
            <person name="Girao M."/>
            <person name="Carvalho M.F."/>
        </authorList>
    </citation>
    <scope>NUCLEOTIDE SEQUENCE [LARGE SCALE GENOMIC DNA]</scope>
    <source>
        <strain evidence="1 2">66/93</strain>
    </source>
</reference>
<accession>A0ABU7KQT7</accession>
<organism evidence="1 2">
    <name type="scientific">Nocardiopsis tropica</name>
    <dbReference type="NCBI Taxonomy" id="109330"/>
    <lineage>
        <taxon>Bacteria</taxon>
        <taxon>Bacillati</taxon>
        <taxon>Actinomycetota</taxon>
        <taxon>Actinomycetes</taxon>
        <taxon>Streptosporangiales</taxon>
        <taxon>Nocardiopsidaceae</taxon>
        <taxon>Nocardiopsis</taxon>
    </lineage>
</organism>
<dbReference type="RefSeq" id="WP_330158717.1">
    <property type="nucleotide sequence ID" value="NZ_BAAAJA010000041.1"/>
</dbReference>
<gene>
    <name evidence="1" type="ORF">Q8A49_14240</name>
</gene>
<sequence>MVLRAGRGAALLGTGIGFLAAGLWSIQKKAFRWAFPHTKRAGAYLAGAWSEFLLRGKRKQEKSKYKTGFEPGKSGGASVGGEVARRMSGASRQRVQYAAQLLAQEIAAYNEEGMLAYVDGIDVIPQALEYVAGGIRALAVSALQEQPLDPSVGEFINGGANGLSNLGNTMQHLRGLIEVKHADDLRKLREHTRPNGQKWDHTYNRR</sequence>
<name>A0ABU7KQT7_9ACTN</name>
<protein>
    <submittedName>
        <fullName evidence="1">Uncharacterized protein</fullName>
    </submittedName>
</protein>